<dbReference type="InterPro" id="IPR044996">
    <property type="entry name" value="COQ10-like"/>
</dbReference>
<dbReference type="HOGENOM" id="CLU_079653_1_2_1"/>
<dbReference type="EMBL" id="FO082052">
    <property type="protein sequence ID" value="CCE80936.1"/>
    <property type="molecule type" value="Genomic_DNA"/>
</dbReference>
<comment type="similarity">
    <text evidence="1">Belongs to the COQ10 family.</text>
</comment>
<dbReference type="Pfam" id="PF03364">
    <property type="entry name" value="Polyketide_cyc"/>
    <property type="match status" value="1"/>
</dbReference>
<sequence>MLCYSPFLRIRTINGISKINNYIPRRGLFNLPFFHNENESKNGMNEHKVVRRINASSKQMFEIVSDVSKYQEFVPFVEKSFVSKFDPETKLPVEGGLRVGWNHFDEEFKCKLHCIPYQKVVAESLTVSLFDSLYTEWNFKEHKNMYTQQLTCEVELILRYKFKNPLYNSISAMFSDKVTSIMIKAFEQRGLMAKIEKKFKHRQNGPNDINKNNM</sequence>
<evidence type="ECO:0000256" key="3">
    <source>
        <dbReference type="ARBA" id="ARBA00024947"/>
    </source>
</evidence>
<proteinExistence type="inferred from homology"/>
<dbReference type="eggNOG" id="KOG3177">
    <property type="taxonomic scope" value="Eukaryota"/>
</dbReference>
<reference evidence="6" key="1">
    <citation type="submission" date="2011-10" db="EMBL/GenBank/DDBJ databases">
        <authorList>
            <person name="Genoscope - CEA"/>
        </authorList>
    </citation>
    <scope>NUCLEOTIDE SEQUENCE</scope>
</reference>
<dbReference type="Gene3D" id="3.30.530.20">
    <property type="match status" value="1"/>
</dbReference>
<protein>
    <submittedName>
        <fullName evidence="6">Piso0_003273 protein</fullName>
    </submittedName>
</protein>
<accession>G8YHN4</accession>
<dbReference type="AlphaFoldDB" id="G8YHN4"/>
<dbReference type="Proteomes" id="UP000005222">
    <property type="component" value="Chromosome G"/>
</dbReference>
<evidence type="ECO:0000313" key="7">
    <source>
        <dbReference type="Proteomes" id="UP000005222"/>
    </source>
</evidence>
<comment type="function">
    <text evidence="3">Required for the function of coenzyme Q in the respiratory chain. May serve as a chaperone or may be involved in the transport of Q6 from its site of synthesis to the catalytic sites of the respiratory complexes.</text>
</comment>
<dbReference type="GO" id="GO:0005739">
    <property type="term" value="C:mitochondrion"/>
    <property type="evidence" value="ECO:0007669"/>
    <property type="project" value="TreeGrafter"/>
</dbReference>
<dbReference type="PANTHER" id="PTHR12901:SF10">
    <property type="entry name" value="COENZYME Q-BINDING PROTEIN COQ10, MITOCHONDRIAL"/>
    <property type="match status" value="1"/>
</dbReference>
<reference evidence="7" key="2">
    <citation type="journal article" date="2012" name="G3 (Bethesda)">
        <title>Pichia sorbitophila, an interspecies yeast hybrid reveals early steps of genome resolution following polyploidization.</title>
        <authorList>
            <person name="Leh Louis V."/>
            <person name="Despons L."/>
            <person name="Friedrich A."/>
            <person name="Martin T."/>
            <person name="Durrens P."/>
            <person name="Casaregola S."/>
            <person name="Neuveglise C."/>
            <person name="Fairhead C."/>
            <person name="Marck C."/>
            <person name="Cruz J.A."/>
            <person name="Straub M.L."/>
            <person name="Kugler V."/>
            <person name="Sacerdot C."/>
            <person name="Uzunov Z."/>
            <person name="Thierry A."/>
            <person name="Weiss S."/>
            <person name="Bleykasten C."/>
            <person name="De Montigny J."/>
            <person name="Jacques N."/>
            <person name="Jung P."/>
            <person name="Lemaire M."/>
            <person name="Mallet S."/>
            <person name="Morel G."/>
            <person name="Richard G.F."/>
            <person name="Sarkar A."/>
            <person name="Savel G."/>
            <person name="Schacherer J."/>
            <person name="Seret M.L."/>
            <person name="Talla E."/>
            <person name="Samson G."/>
            <person name="Jubin C."/>
            <person name="Poulain J."/>
            <person name="Vacherie B."/>
            <person name="Barbe V."/>
            <person name="Pelletier E."/>
            <person name="Sherman D.J."/>
            <person name="Westhof E."/>
            <person name="Weissenbach J."/>
            <person name="Baret P.V."/>
            <person name="Wincker P."/>
            <person name="Gaillardin C."/>
            <person name="Dujon B."/>
            <person name="Souciet J.L."/>
        </authorList>
    </citation>
    <scope>NUCLEOTIDE SEQUENCE [LARGE SCALE GENOMIC DNA]</scope>
    <source>
        <strain evidence="7">ATCC MYA-4447 / BCRC 22081 / CBS 7064 / NBRC 10061 / NRRL Y-12695</strain>
    </source>
</reference>
<evidence type="ECO:0000313" key="6">
    <source>
        <dbReference type="EMBL" id="CCE80936.1"/>
    </source>
</evidence>
<dbReference type="CDD" id="cd07813">
    <property type="entry name" value="COQ10p_like"/>
    <property type="match status" value="1"/>
</dbReference>
<feature type="domain" description="Coenzyme Q-binding protein COQ10 START" evidence="4">
    <location>
        <begin position="53"/>
        <end position="187"/>
    </location>
</feature>
<dbReference type="InterPro" id="IPR005031">
    <property type="entry name" value="COQ10_START"/>
</dbReference>
<dbReference type="SUPFAM" id="SSF55961">
    <property type="entry name" value="Bet v1-like"/>
    <property type="match status" value="1"/>
</dbReference>
<comment type="subunit">
    <text evidence="2">Interacts with coenzyme Q.</text>
</comment>
<dbReference type="FunCoup" id="G8YHN4">
    <property type="interactions" value="225"/>
</dbReference>
<evidence type="ECO:0000259" key="4">
    <source>
        <dbReference type="Pfam" id="PF03364"/>
    </source>
</evidence>
<evidence type="ECO:0000256" key="2">
    <source>
        <dbReference type="ARBA" id="ARBA00011814"/>
    </source>
</evidence>
<evidence type="ECO:0000313" key="5">
    <source>
        <dbReference type="EMBL" id="CCE80171.1"/>
    </source>
</evidence>
<dbReference type="Proteomes" id="UP000005222">
    <property type="component" value="Chromosome H"/>
</dbReference>
<dbReference type="PANTHER" id="PTHR12901">
    <property type="entry name" value="SPERM PROTEIN HOMOLOG"/>
    <property type="match status" value="1"/>
</dbReference>
<evidence type="ECO:0000256" key="1">
    <source>
        <dbReference type="ARBA" id="ARBA00006885"/>
    </source>
</evidence>
<dbReference type="STRING" id="559304.G8YHN4"/>
<gene>
    <name evidence="6" type="primary">Piso0_003273</name>
    <name evidence="5" type="ORF">GNLVRS01_PISO0G08696g</name>
    <name evidence="6" type="ORF">GNLVRS01_PISO0H08697g</name>
</gene>
<dbReference type="OrthoDB" id="292693at2759"/>
<dbReference type="InterPro" id="IPR023393">
    <property type="entry name" value="START-like_dom_sf"/>
</dbReference>
<dbReference type="GO" id="GO:0048039">
    <property type="term" value="F:ubiquinone binding"/>
    <property type="evidence" value="ECO:0007669"/>
    <property type="project" value="InterPro"/>
</dbReference>
<organism evidence="6 7">
    <name type="scientific">Pichia sorbitophila (strain ATCC MYA-4447 / BCRC 22081 / CBS 7064 / NBRC 10061 / NRRL Y-12695)</name>
    <name type="common">Hybrid yeast</name>
    <dbReference type="NCBI Taxonomy" id="559304"/>
    <lineage>
        <taxon>Eukaryota</taxon>
        <taxon>Fungi</taxon>
        <taxon>Dikarya</taxon>
        <taxon>Ascomycota</taxon>
        <taxon>Saccharomycotina</taxon>
        <taxon>Pichiomycetes</taxon>
        <taxon>Debaryomycetaceae</taxon>
        <taxon>Millerozyma</taxon>
    </lineage>
</organism>
<dbReference type="EMBL" id="FO082053">
    <property type="protein sequence ID" value="CCE80171.1"/>
    <property type="molecule type" value="Genomic_DNA"/>
</dbReference>
<name>G8YHN4_PICSO</name>
<dbReference type="GO" id="GO:0045333">
    <property type="term" value="P:cellular respiration"/>
    <property type="evidence" value="ECO:0007669"/>
    <property type="project" value="InterPro"/>
</dbReference>
<dbReference type="InParanoid" id="G8YHN4"/>
<keyword evidence="7" id="KW-1185">Reference proteome</keyword>